<keyword evidence="4" id="KW-1185">Reference proteome</keyword>
<sequence length="303" mass="33435">MNNCTFKKILLATSLFLALSGLYGSTALAIPACDPDTSQQANTPEMNSSQDQTETPPENTDVQIIDLPDKINNVFGKLESAGDVKYYNFTAVRGQKVMINDVLQGKNGAYFTIEYNLADSWQPLPTLKPIITPPLTLGQKVQLRISHPAGVTFQSDKYFNIDFGSAPYAHNIRIETEGPKTGTYFMTSTFREKIMWATNIRDSTGQLLEGATVDFVIRADDQNLSNEVNSRRVTVTGGIVEYVSFPACSGRHVTTPFTGVYDFKTKWRATYNTGHWQVSVRGNPFTGISPVSITQICSMNISG</sequence>
<keyword evidence="2" id="KW-0732">Signal</keyword>
<comment type="caution">
    <text evidence="3">The sequence shown here is derived from an EMBL/GenBank/DDBJ whole genome shotgun (WGS) entry which is preliminary data.</text>
</comment>
<dbReference type="RefSeq" id="WP_243245551.1">
    <property type="nucleotide sequence ID" value="NZ_LOHG01000004.1"/>
</dbReference>
<organism evidence="3 4">
    <name type="scientific">Pseudomonas maioricensis</name>
    <dbReference type="NCBI Taxonomy" id="1766623"/>
    <lineage>
        <taxon>Bacteria</taxon>
        <taxon>Pseudomonadati</taxon>
        <taxon>Pseudomonadota</taxon>
        <taxon>Gammaproteobacteria</taxon>
        <taxon>Pseudomonadales</taxon>
        <taxon>Pseudomonadaceae</taxon>
        <taxon>Pseudomonas</taxon>
    </lineage>
</organism>
<name>A0ABS9ZL61_9PSED</name>
<evidence type="ECO:0000313" key="4">
    <source>
        <dbReference type="Proteomes" id="UP001320513"/>
    </source>
</evidence>
<evidence type="ECO:0000256" key="1">
    <source>
        <dbReference type="SAM" id="MobiDB-lite"/>
    </source>
</evidence>
<proteinExistence type="predicted"/>
<reference evidence="3 4" key="1">
    <citation type="submission" date="2015-12" db="EMBL/GenBank/DDBJ databases">
        <title>Phylogenomics in the description of a new species in the Pseudomonas syringae group.</title>
        <authorList>
            <person name="Busquets A."/>
            <person name="Gomila M."/>
            <person name="Beiki F."/>
            <person name="Rahimian H."/>
            <person name="Mulet M."/>
            <person name="Sanchez D."/>
            <person name="Garcia-Valdes E."/>
            <person name="Lalucat J."/>
        </authorList>
    </citation>
    <scope>NUCLEOTIDE SEQUENCE [LARGE SCALE GENOMIC DNA]</scope>
    <source>
        <strain evidence="3 4">S25</strain>
    </source>
</reference>
<feature type="signal peptide" evidence="2">
    <location>
        <begin position="1"/>
        <end position="29"/>
    </location>
</feature>
<feature type="chain" id="PRO_5047528817" evidence="2">
    <location>
        <begin position="30"/>
        <end position="303"/>
    </location>
</feature>
<evidence type="ECO:0000256" key="2">
    <source>
        <dbReference type="SAM" id="SignalP"/>
    </source>
</evidence>
<protein>
    <submittedName>
        <fullName evidence="3">Uncharacterized protein</fullName>
    </submittedName>
</protein>
<feature type="region of interest" description="Disordered" evidence="1">
    <location>
        <begin position="35"/>
        <end position="59"/>
    </location>
</feature>
<evidence type="ECO:0000313" key="3">
    <source>
        <dbReference type="EMBL" id="MCI8209618.1"/>
    </source>
</evidence>
<dbReference type="Proteomes" id="UP001320513">
    <property type="component" value="Unassembled WGS sequence"/>
</dbReference>
<dbReference type="EMBL" id="LOHG01000004">
    <property type="protein sequence ID" value="MCI8209618.1"/>
    <property type="molecule type" value="Genomic_DNA"/>
</dbReference>
<accession>A0ABS9ZL61</accession>
<feature type="compositionally biased region" description="Polar residues" evidence="1">
    <location>
        <begin position="36"/>
        <end position="59"/>
    </location>
</feature>
<gene>
    <name evidence="3" type="ORF">AUC61_08725</name>
</gene>